<dbReference type="GO" id="GO:0004435">
    <property type="term" value="F:phosphatidylinositol-4,5-bisphosphate phospholipase C activity"/>
    <property type="evidence" value="ECO:0007669"/>
    <property type="project" value="InterPro"/>
</dbReference>
<dbReference type="GO" id="GO:0035556">
    <property type="term" value="P:intracellular signal transduction"/>
    <property type="evidence" value="ECO:0007669"/>
    <property type="project" value="InterPro"/>
</dbReference>
<dbReference type="EMBL" id="RSDW01000001">
    <property type="protein sequence ID" value="RSL18964.1"/>
    <property type="molecule type" value="Genomic_DNA"/>
</dbReference>
<reference evidence="6 7" key="1">
    <citation type="submission" date="2018-12" db="EMBL/GenBank/DDBJ databases">
        <title>Sequencing of bacterial isolates from soil warming experiment in Harvard Forest, Massachusetts, USA.</title>
        <authorList>
            <person name="Deangelis K."/>
        </authorList>
    </citation>
    <scope>NUCLEOTIDE SEQUENCE [LARGE SCALE GENOMIC DNA]</scope>
    <source>
        <strain evidence="6 7">EB153</strain>
    </source>
</reference>
<dbReference type="GO" id="GO:0006289">
    <property type="term" value="P:nucleotide-excision repair"/>
    <property type="evidence" value="ECO:0007669"/>
    <property type="project" value="TreeGrafter"/>
</dbReference>
<dbReference type="InterPro" id="IPR018973">
    <property type="entry name" value="MZB"/>
</dbReference>
<dbReference type="InterPro" id="IPR011545">
    <property type="entry name" value="DEAD/DEAH_box_helicase_dom"/>
</dbReference>
<dbReference type="Gene3D" id="3.40.50.300">
    <property type="entry name" value="P-loop containing nucleotide triphosphate hydrolases"/>
    <property type="match status" value="2"/>
</dbReference>
<dbReference type="Pfam" id="PF00270">
    <property type="entry name" value="DEAD"/>
    <property type="match status" value="1"/>
</dbReference>
<dbReference type="InterPro" id="IPR001711">
    <property type="entry name" value="PLipase_C_Pinositol-sp_Y"/>
</dbReference>
<dbReference type="Proteomes" id="UP000269669">
    <property type="component" value="Unassembled WGS sequence"/>
</dbReference>
<dbReference type="GO" id="GO:0006629">
    <property type="term" value="P:lipid metabolic process"/>
    <property type="evidence" value="ECO:0007669"/>
    <property type="project" value="InterPro"/>
</dbReference>
<dbReference type="PROSITE" id="PS50008">
    <property type="entry name" value="PIPLC_Y_DOMAIN"/>
    <property type="match status" value="1"/>
</dbReference>
<evidence type="ECO:0000256" key="2">
    <source>
        <dbReference type="ARBA" id="ARBA00022840"/>
    </source>
</evidence>
<evidence type="ECO:0000259" key="4">
    <source>
        <dbReference type="PROSITE" id="PS51192"/>
    </source>
</evidence>
<dbReference type="InterPro" id="IPR014001">
    <property type="entry name" value="Helicase_ATP-bd"/>
</dbReference>
<feature type="domain" description="Helicase C-terminal" evidence="5">
    <location>
        <begin position="979"/>
        <end position="1139"/>
    </location>
</feature>
<accession>A0A3R9PVS6</accession>
<dbReference type="PROSITE" id="PS51192">
    <property type="entry name" value="HELICASE_ATP_BIND_1"/>
    <property type="match status" value="1"/>
</dbReference>
<feature type="domain" description="Helicase ATP-binding" evidence="4">
    <location>
        <begin position="113"/>
        <end position="312"/>
    </location>
</feature>
<proteinExistence type="predicted"/>
<dbReference type="Pfam" id="PF00271">
    <property type="entry name" value="Helicase_C"/>
    <property type="match status" value="1"/>
</dbReference>
<comment type="caution">
    <text evidence="6">The sequence shown here is derived from an EMBL/GenBank/DDBJ whole genome shotgun (WGS) entry which is preliminary data.</text>
</comment>
<dbReference type="GO" id="GO:0003676">
    <property type="term" value="F:nucleic acid binding"/>
    <property type="evidence" value="ECO:0007669"/>
    <property type="project" value="InterPro"/>
</dbReference>
<dbReference type="SMART" id="SM00490">
    <property type="entry name" value="HELICc"/>
    <property type="match status" value="1"/>
</dbReference>
<evidence type="ECO:0000313" key="7">
    <source>
        <dbReference type="Proteomes" id="UP000269669"/>
    </source>
</evidence>
<dbReference type="PANTHER" id="PTHR47957:SF3">
    <property type="entry name" value="ATP-DEPENDENT HELICASE HRQ1"/>
    <property type="match status" value="1"/>
</dbReference>
<name>A0A3R9PVS6_9BACT</name>
<keyword evidence="2" id="KW-0067">ATP-binding</keyword>
<gene>
    <name evidence="6" type="ORF">EDE15_4574</name>
</gene>
<dbReference type="GO" id="GO:0036297">
    <property type="term" value="P:interstrand cross-link repair"/>
    <property type="evidence" value="ECO:0007669"/>
    <property type="project" value="TreeGrafter"/>
</dbReference>
<dbReference type="OrthoDB" id="143059at2"/>
<dbReference type="InterPro" id="IPR001650">
    <property type="entry name" value="Helicase_C-like"/>
</dbReference>
<dbReference type="InterPro" id="IPR027417">
    <property type="entry name" value="P-loop_NTPase"/>
</dbReference>
<dbReference type="SUPFAM" id="SSF52540">
    <property type="entry name" value="P-loop containing nucleoside triphosphate hydrolases"/>
    <property type="match status" value="2"/>
</dbReference>
<keyword evidence="1" id="KW-0547">Nucleotide-binding</keyword>
<dbReference type="SMART" id="SM00487">
    <property type="entry name" value="DEXDc"/>
    <property type="match status" value="1"/>
</dbReference>
<feature type="domain" description="PI-PLC Y-box" evidence="3">
    <location>
        <begin position="1152"/>
        <end position="1180"/>
    </location>
</feature>
<dbReference type="Pfam" id="PF09369">
    <property type="entry name" value="MZB"/>
    <property type="match status" value="1"/>
</dbReference>
<dbReference type="GO" id="GO:0005524">
    <property type="term" value="F:ATP binding"/>
    <property type="evidence" value="ECO:0007669"/>
    <property type="project" value="UniProtKB-KW"/>
</dbReference>
<protein>
    <submittedName>
        <fullName evidence="6">Uncharacterized protein DUF1998</fullName>
    </submittedName>
</protein>
<evidence type="ECO:0000313" key="6">
    <source>
        <dbReference type="EMBL" id="RSL18964.1"/>
    </source>
</evidence>
<dbReference type="PANTHER" id="PTHR47957">
    <property type="entry name" value="ATP-DEPENDENT HELICASE HRQ1"/>
    <property type="match status" value="1"/>
</dbReference>
<organism evidence="6 7">
    <name type="scientific">Edaphobacter aggregans</name>
    <dbReference type="NCBI Taxonomy" id="570835"/>
    <lineage>
        <taxon>Bacteria</taxon>
        <taxon>Pseudomonadati</taxon>
        <taxon>Acidobacteriota</taxon>
        <taxon>Terriglobia</taxon>
        <taxon>Terriglobales</taxon>
        <taxon>Acidobacteriaceae</taxon>
        <taxon>Edaphobacter</taxon>
    </lineage>
</organism>
<evidence type="ECO:0000259" key="5">
    <source>
        <dbReference type="PROSITE" id="PS51194"/>
    </source>
</evidence>
<sequence length="1704" mass="188093">MEIQDTLHLDAVTAQHQLRDRLVGLARSESFVRSPAVSAACERLWLANGDAAGLLSEIWVESLFPAKSSGISLKTTANVAPSLLRQLERSAALPLDRKLYDHQARTIQLEYSSRGTDERPAMIVSAGTGAGKTEAFLLPMLNDLFSTPRKAGETGVRAILLYPLNALVNDQIERLHGWLKGQGEITVIHYTSETPQDEPDPKAVFDPSRLRTRLEAQRNPPDILITNYSMLEYLLCRPQDNPLFGKGLRTLVLDEAHLYSGSLAAEISLLLRRVMLRCGVPSERVLQIATSATLGGSSSEIKDFAAGIFSKSLSLVHHIPGKTSRRELPKQASPSAQCRPEDMLKLTEAIKLRPLVDAKGLRTDPELCDELRALSPLFVDSRAHFDSDERRPASLLHALIGQMPQLHTLDNLFWNHHETGSVMKLREVAQEIWQANSQLAMRATVALLQLGSQARLNLQELPLLPHKLHLLARAPGPISVCVNPDCNAAPEDRIPGGGAVSLDSGGACKHCGSATLSLARCNRCGLEAVAGSRRSDNTLHPRGQTFGRARRNASEMFFQLAPDGDVFYNIATRDCEEGGQTVRMAEIVLCPHCGAEDDPFRSLSLLDALVLPVVAETLHASLPVISDHERAWLPAGGRRLLAFSDSRNRAARLGPLLTRSHEIQMGRSLIDQVLGTATPDAGVRRLRQRNIQRTLEDLASSDLSASLRAELESDLRSQRTELEAIDLGITIEELGNRLKHAPGLAQFYCRPSAVTQRAAEWTQTTWERNRTEMMAWAPTILSRELAVPAWQRLSLESAGLVEIVYPGISDWRPPVGLGFTPAIADGLKEQWPVLIAALLDIARRDRAVTLGSRDRDHVEYSTPLGKWMSLRTRSDTSLISFAGSAQGSRSRRPALVVKLLERLGCVSRIDELTSQVLEAVFQQLIDAGQQGQLPWIEVGDRQSRDGISRAFRLKFDGLRVRRPFNLYRCEVTGELWPRSLLGLSTTSTDGRSDLKPVTHAEADQDPRFARTRQEIRSSEIFRIGIWADEHSAQLDPKENRRLQDLFSKGARNILSATTTLEVGIDIGGLSAVLLGNVPPSRANYQQRGGRAGRRADGSSLVCTFAPNRPFDQAVFNHFSHFFSKQLRKPTVRLGRERFGRKHAHSFLLGEFFRRIYPAGTTVTTMNAFNQMGWLCGEQQVPRQVADQPRVEQLMSPNALILDESASWWVSGDAPFLQFDHFLGFLLTGENSVKVQLEALLQDTPLSDTVNRVISDAQSSFRSACVAWSKDYRSLVSAWQSGIASGVPNSTLNAIHYQAKTLWQTTTISSLAERRFLPRYGFPLDVQVLTALTEGREEPVRFQRGSLLALSEYVPGSVLLGGGRSYTSRGILNFWSASGDKSFGLRKFQYACQSGHRWTELQPLQGDRCPTCNDFLQSSGRELLIPTFGYSTAQWDPPTWEGAQERIGETQVLASGFLTAGASPIITDFAGIVGMSAAPHENAELLATNSGEFDAGFAICTKCGFTDSMRSGADDLPRSGEGVDFNEHLPLRSRLNSKKCWNKGEEPVLRHQHLAAQHNTDLLELDLEDVPGLRTRVMAMTFAHAVHLAAAELLEVDSREISLSVHEIDDQTSWKIQLYDSEAGGSGHILELAERHHELPAVLKLVLFRNAQHNAICTSACIQCLLTQGSQDAYEAGLLDRRALLDLLITTESTDCVTESSSTAF</sequence>
<dbReference type="GO" id="GO:0043138">
    <property type="term" value="F:3'-5' DNA helicase activity"/>
    <property type="evidence" value="ECO:0007669"/>
    <property type="project" value="TreeGrafter"/>
</dbReference>
<evidence type="ECO:0000259" key="3">
    <source>
        <dbReference type="PROSITE" id="PS50008"/>
    </source>
</evidence>
<keyword evidence="7" id="KW-1185">Reference proteome</keyword>
<evidence type="ECO:0000256" key="1">
    <source>
        <dbReference type="ARBA" id="ARBA00022741"/>
    </source>
</evidence>
<dbReference type="PROSITE" id="PS51194">
    <property type="entry name" value="HELICASE_CTER"/>
    <property type="match status" value="1"/>
</dbReference>